<dbReference type="OrthoDB" id="1937754at2759"/>
<name>A0A5D3CJL7_CUCMM</name>
<reference evidence="3 4" key="1">
    <citation type="submission" date="2019-08" db="EMBL/GenBank/DDBJ databases">
        <title>Draft genome sequences of two oriental melons (Cucumis melo L. var makuwa).</title>
        <authorList>
            <person name="Kwon S.-Y."/>
        </authorList>
    </citation>
    <scope>NUCLEOTIDE SEQUENCE [LARGE SCALE GENOMIC DNA]</scope>
    <source>
        <strain evidence="4">cv. Chang Bougi</strain>
        <strain evidence="3">cv. SW 3</strain>
        <tissue evidence="2">Leaf</tissue>
    </source>
</reference>
<evidence type="ECO:0000313" key="1">
    <source>
        <dbReference type="EMBL" id="KAA0026150.1"/>
    </source>
</evidence>
<protein>
    <recommendedName>
        <fullName evidence="5">Retrotransposon Copia-like N-terminal domain-containing protein</fullName>
    </recommendedName>
</protein>
<accession>A0A5D3CJL7</accession>
<dbReference type="EMBL" id="SSTD01010688">
    <property type="protein sequence ID" value="TYK11610.1"/>
    <property type="molecule type" value="Genomic_DNA"/>
</dbReference>
<evidence type="ECO:0008006" key="5">
    <source>
        <dbReference type="Google" id="ProtNLM"/>
    </source>
</evidence>
<sequence>MASSSSTLNHGTSSSSRNNSLIINPLHHLTVIKLNNNYLTWKLQILNTVNGHFLENHILSDSKPEKMRSTSVEVERNIENTETNPKRNTNREELIDNPEYIIWMRQDRLICSWLMGSMNEDIVTQMIGCMRCYSLYDPNFQKQFTSNTPPGMPKFNNQNQFRNNPYQAYMTSTSQDNNGWYLDIGATNHITNDLANLNYRTDYSGVEQVHIGDGTG</sequence>
<dbReference type="Proteomes" id="UP000321393">
    <property type="component" value="Unassembled WGS sequence"/>
</dbReference>
<dbReference type="EMBL" id="SSTE01022979">
    <property type="protein sequence ID" value="KAA0026150.1"/>
    <property type="molecule type" value="Genomic_DNA"/>
</dbReference>
<comment type="caution">
    <text evidence="2">The sequence shown here is derived from an EMBL/GenBank/DDBJ whole genome shotgun (WGS) entry which is preliminary data.</text>
</comment>
<proteinExistence type="predicted"/>
<evidence type="ECO:0000313" key="4">
    <source>
        <dbReference type="Proteomes" id="UP000321947"/>
    </source>
</evidence>
<evidence type="ECO:0000313" key="2">
    <source>
        <dbReference type="EMBL" id="TYK11610.1"/>
    </source>
</evidence>
<organism evidence="2 4">
    <name type="scientific">Cucumis melo var. makuwa</name>
    <name type="common">Oriental melon</name>
    <dbReference type="NCBI Taxonomy" id="1194695"/>
    <lineage>
        <taxon>Eukaryota</taxon>
        <taxon>Viridiplantae</taxon>
        <taxon>Streptophyta</taxon>
        <taxon>Embryophyta</taxon>
        <taxon>Tracheophyta</taxon>
        <taxon>Spermatophyta</taxon>
        <taxon>Magnoliopsida</taxon>
        <taxon>eudicotyledons</taxon>
        <taxon>Gunneridae</taxon>
        <taxon>Pentapetalae</taxon>
        <taxon>rosids</taxon>
        <taxon>fabids</taxon>
        <taxon>Cucurbitales</taxon>
        <taxon>Cucurbitaceae</taxon>
        <taxon>Benincaseae</taxon>
        <taxon>Cucumis</taxon>
    </lineage>
</organism>
<gene>
    <name evidence="2" type="ORF">E5676_scaffold263G00550</name>
    <name evidence="1" type="ORF">E6C27_scaffold19G001020</name>
</gene>
<dbReference type="Proteomes" id="UP000321947">
    <property type="component" value="Unassembled WGS sequence"/>
</dbReference>
<evidence type="ECO:0000313" key="3">
    <source>
        <dbReference type="Proteomes" id="UP000321393"/>
    </source>
</evidence>
<dbReference type="PANTHER" id="PTHR47481:SF5">
    <property type="entry name" value="RIBONUCLEASE H-LIKE DOMAIN, GAG-PRE-INTEGRASE DOMAIN, GAG-POLYPEPTIDE OF LTR COPIA-TYPE-RELATED"/>
    <property type="match status" value="1"/>
</dbReference>
<dbReference type="PANTHER" id="PTHR47481">
    <property type="match status" value="1"/>
</dbReference>
<dbReference type="AlphaFoldDB" id="A0A5D3CJL7"/>